<evidence type="ECO:0000313" key="1">
    <source>
        <dbReference type="EMBL" id="MCO1336006.1"/>
    </source>
</evidence>
<dbReference type="GO" id="GO:0005737">
    <property type="term" value="C:cytoplasm"/>
    <property type="evidence" value="ECO:0007669"/>
    <property type="project" value="TreeGrafter"/>
</dbReference>
<dbReference type="EMBL" id="JALBWM010000097">
    <property type="protein sequence ID" value="MCO1336006.1"/>
    <property type="molecule type" value="Genomic_DNA"/>
</dbReference>
<accession>A0A9X2EUC9</accession>
<dbReference type="Pfam" id="PF13155">
    <property type="entry name" value="Toprim_2"/>
    <property type="match status" value="1"/>
</dbReference>
<dbReference type="GO" id="GO:0006269">
    <property type="term" value="P:DNA replication, synthesis of primer"/>
    <property type="evidence" value="ECO:0007669"/>
    <property type="project" value="TreeGrafter"/>
</dbReference>
<dbReference type="AlphaFoldDB" id="A0A9X2EUC9"/>
<dbReference type="InterPro" id="IPR034154">
    <property type="entry name" value="TOPRIM_DnaG/twinkle"/>
</dbReference>
<keyword evidence="2" id="KW-1185">Reference proteome</keyword>
<organism evidence="1 2">
    <name type="scientific">Microbulbifer okhotskensis</name>
    <dbReference type="NCBI Taxonomy" id="2926617"/>
    <lineage>
        <taxon>Bacteria</taxon>
        <taxon>Pseudomonadati</taxon>
        <taxon>Pseudomonadota</taxon>
        <taxon>Gammaproteobacteria</taxon>
        <taxon>Cellvibrionales</taxon>
        <taxon>Microbulbiferaceae</taxon>
        <taxon>Microbulbifer</taxon>
    </lineage>
</organism>
<comment type="caution">
    <text evidence="1">The sequence shown here is derived from an EMBL/GenBank/DDBJ whole genome shotgun (WGS) entry which is preliminary data.</text>
</comment>
<dbReference type="InterPro" id="IPR050219">
    <property type="entry name" value="DnaG_primase"/>
</dbReference>
<dbReference type="PANTHER" id="PTHR30313:SF2">
    <property type="entry name" value="DNA PRIMASE"/>
    <property type="match status" value="1"/>
</dbReference>
<dbReference type="Gene3D" id="3.40.1360.10">
    <property type="match status" value="1"/>
</dbReference>
<reference evidence="1" key="1">
    <citation type="journal article" date="2022" name="Arch. Microbiol.">
        <title>Microbulbifer okhotskensis sp. nov., isolated from a deep bottom sediment of the Okhotsk Sea.</title>
        <authorList>
            <person name="Romanenko L."/>
            <person name="Kurilenko V."/>
            <person name="Otstavnykh N."/>
            <person name="Velansky P."/>
            <person name="Isaeva M."/>
            <person name="Mikhailov V."/>
        </authorList>
    </citation>
    <scope>NUCLEOTIDE SEQUENCE</scope>
    <source>
        <strain evidence="1">OS29</strain>
    </source>
</reference>
<name>A0A9X2EUC9_9GAMM</name>
<dbReference type="Proteomes" id="UP001139028">
    <property type="component" value="Unassembled WGS sequence"/>
</dbReference>
<evidence type="ECO:0000313" key="2">
    <source>
        <dbReference type="Proteomes" id="UP001139028"/>
    </source>
</evidence>
<dbReference type="PANTHER" id="PTHR30313">
    <property type="entry name" value="DNA PRIMASE"/>
    <property type="match status" value="1"/>
</dbReference>
<protein>
    <submittedName>
        <fullName evidence="1">Toprim domain-containing protein</fullName>
    </submittedName>
</protein>
<dbReference type="CDD" id="cd01029">
    <property type="entry name" value="TOPRIM_primases"/>
    <property type="match status" value="1"/>
</dbReference>
<sequence length="910" mass="104205">MDYSQINRDVVESLEKDLSFKFKRSGKYLNSGNCPECGKKSAWIKIEKPITVRCNHKNNCGYEESVRDIYPDIFENFSERFPATPEEPNATARAYIEHVRQFPLLKVGDWFEQAARPLPEGDYAPVVRFQLWGGFYWDRVINKTHERALGDKSFFKKNIKYGGKCWQPPGQQIEKGDTVFIVEGIFHAIALWLCGYKVVAAFSSNNLPTELIEEHKGQEITWRLGYDDDPAGRSMVKKYYERLESKDEKVDVALVGGGNDWDDLYRAEKITPDFIEECLYRGRLFTASSIEEKSYHWYCKKRRSYTVLDFNNRLYSVHVDDDINKQLSKFIEDQKQVDIEDSDIEKETPKTIEEALATDRGRELFNNNLDENSISNCLPKFLYCEIDQETTDVAYFFDIYLPKGKGLQVALTGSNLESPKSFNKALLNQAPGSTFDGSENQLKMLRDRWFDNGVKQVRTIGYLGYDKSCQTYVYQDFAFHNGRRLKVNKQGYFVAGKDRIKTGFKSLYIHNNKSFDPSWIQDYYLVFSHLGMVALAFWMASLFAEQIRAELKVFPFLELTGEHGAGKSTVIEFLWKLCGRDDYEGFDPSKATFAARARALSQMSNMPVVMIESDRRSDSAKKGAFDFEDLKTAYNGRAIRSTGAFNRGNETVDPPFRGSIVIAQNDTVDGSPALLSRIVHCHATKAHFSEKTKLLAQQFERAAVEEVSGFLPAALHKEKVIVGKILEDYPKFDAEYAHRGEIHDQRVVKTHAMASAMAGTLPILFPSLTAKTIQDIQHFIYTRAVSRQGRLSADHPEVQKFWEIYDYLNVRLVTDSESPEVYANRAGKVEAQTLNHSKDTGLIAINLIHYKQQCELAKVDHPDIKELKKLLPNSRRHKFIACKNVKSGIDDDRARYCWVFQHRDANKGAA</sequence>
<proteinExistence type="predicted"/>
<dbReference type="SUPFAM" id="SSF56731">
    <property type="entry name" value="DNA primase core"/>
    <property type="match status" value="1"/>
</dbReference>
<gene>
    <name evidence="1" type="ORF">MO867_16875</name>
</gene>
<dbReference type="RefSeq" id="WP_252471281.1">
    <property type="nucleotide sequence ID" value="NZ_JALBWM010000097.1"/>
</dbReference>